<gene>
    <name evidence="1" type="ORF">GCM10010521_38110</name>
</gene>
<dbReference type="Proteomes" id="UP001500893">
    <property type="component" value="Unassembled WGS sequence"/>
</dbReference>
<sequence length="101" mass="10876">MHKILSEYKKFAESEFWRAGGRGVPGWVGQGPPNRSALHAVPASANTGAGRGSGSEVLGELSLAAEINVKRWLPARKHRDLAEQFQAKARALVGDSPRSRS</sequence>
<proteinExistence type="predicted"/>
<reference evidence="2" key="1">
    <citation type="journal article" date="2019" name="Int. J. Syst. Evol. Microbiol.">
        <title>The Global Catalogue of Microorganisms (GCM) 10K type strain sequencing project: providing services to taxonomists for standard genome sequencing and annotation.</title>
        <authorList>
            <consortium name="The Broad Institute Genomics Platform"/>
            <consortium name="The Broad Institute Genome Sequencing Center for Infectious Disease"/>
            <person name="Wu L."/>
            <person name="Ma J."/>
        </authorList>
    </citation>
    <scope>NUCLEOTIDE SEQUENCE [LARGE SCALE GENOMIC DNA]</scope>
    <source>
        <strain evidence="2">JCM 11574</strain>
    </source>
</reference>
<evidence type="ECO:0000313" key="1">
    <source>
        <dbReference type="EMBL" id="GAA3147259.1"/>
    </source>
</evidence>
<protein>
    <submittedName>
        <fullName evidence="1">Uncharacterized protein</fullName>
    </submittedName>
</protein>
<dbReference type="EMBL" id="BAAAVM010000049">
    <property type="protein sequence ID" value="GAA3147259.1"/>
    <property type="molecule type" value="Genomic_DNA"/>
</dbReference>
<accession>A0ABP6NIF7</accession>
<keyword evidence="2" id="KW-1185">Reference proteome</keyword>
<organism evidence="1 2">
    <name type="scientific">Streptomyces rameus</name>
    <dbReference type="NCBI Taxonomy" id="68261"/>
    <lineage>
        <taxon>Bacteria</taxon>
        <taxon>Bacillati</taxon>
        <taxon>Actinomycetota</taxon>
        <taxon>Actinomycetes</taxon>
        <taxon>Kitasatosporales</taxon>
        <taxon>Streptomycetaceae</taxon>
        <taxon>Streptomyces</taxon>
    </lineage>
</organism>
<name>A0ABP6NIF7_9ACTN</name>
<comment type="caution">
    <text evidence="1">The sequence shown here is derived from an EMBL/GenBank/DDBJ whole genome shotgun (WGS) entry which is preliminary data.</text>
</comment>
<evidence type="ECO:0000313" key="2">
    <source>
        <dbReference type="Proteomes" id="UP001500893"/>
    </source>
</evidence>